<keyword evidence="1" id="KW-1133">Transmembrane helix</keyword>
<evidence type="ECO:0000256" key="1">
    <source>
        <dbReference type="SAM" id="Phobius"/>
    </source>
</evidence>
<sequence length="126" mass="14640">MTSRKNLTVILTIIFGIFTINIHARSWDLAVLIGREIEFLAQNQTLIAQAKFMDAVALSGVAYDENTRTMFLSDLRNKNNMSIFSNNLTDKNFTLKPLHKSNYITIITIIFLCMHISEYFLFFKYF</sequence>
<feature type="transmembrane region" description="Helical" evidence="1">
    <location>
        <begin position="7"/>
        <end position="24"/>
    </location>
</feature>
<evidence type="ECO:0000313" key="2">
    <source>
        <dbReference type="EMBL" id="AEY61979.1"/>
    </source>
</evidence>
<proteinExistence type="evidence at transcript level"/>
<dbReference type="EMBL" id="JR053627">
    <property type="protein sequence ID" value="AEY61979.1"/>
    <property type="molecule type" value="mRNA"/>
</dbReference>
<organism evidence="2">
    <name type="scientific">Apis cerana</name>
    <name type="common">Indian honeybee</name>
    <dbReference type="NCBI Taxonomy" id="7461"/>
    <lineage>
        <taxon>Eukaryota</taxon>
        <taxon>Metazoa</taxon>
        <taxon>Ecdysozoa</taxon>
        <taxon>Arthropoda</taxon>
        <taxon>Hexapoda</taxon>
        <taxon>Insecta</taxon>
        <taxon>Pterygota</taxon>
        <taxon>Neoptera</taxon>
        <taxon>Endopterygota</taxon>
        <taxon>Hymenoptera</taxon>
        <taxon>Apocrita</taxon>
        <taxon>Aculeata</taxon>
        <taxon>Apoidea</taxon>
        <taxon>Anthophila</taxon>
        <taxon>Apidae</taxon>
        <taxon>Apis</taxon>
    </lineage>
</organism>
<keyword evidence="1" id="KW-0812">Transmembrane</keyword>
<dbReference type="AlphaFoldDB" id="V9IMV4"/>
<reference evidence="2" key="1">
    <citation type="submission" date="2011-11" db="EMBL/GenBank/DDBJ databases">
        <title>Decoding the brain transcriptome of the Eastern honeybee (Apis cerana) based on pyrosequencing.</title>
        <authorList>
            <person name="Sun L."/>
            <person name="Zheng H."/>
            <person name="Wang Y."/>
            <person name="Xie X."/>
            <person name="Zhu Y."/>
            <person name="Gu W."/>
            <person name="Wang S."/>
        </authorList>
    </citation>
    <scope>NUCLEOTIDE SEQUENCE</scope>
    <source>
        <tissue evidence="2">Brain</tissue>
    </source>
</reference>
<accession>V9IMV4</accession>
<feature type="transmembrane region" description="Helical" evidence="1">
    <location>
        <begin position="103"/>
        <end position="123"/>
    </location>
</feature>
<gene>
    <name evidence="2" type="ORF">ACCB14848</name>
</gene>
<protein>
    <submittedName>
        <fullName evidence="2">Cueball-like protein</fullName>
    </submittedName>
</protein>
<keyword evidence="1" id="KW-0472">Membrane</keyword>
<name>V9IMV4_APICE</name>